<accession>A0A8X7CPJ2</accession>
<name>A0A8X7CPJ2_9ARAC</name>
<evidence type="ECO:0000313" key="1">
    <source>
        <dbReference type="EMBL" id="GFY73325.1"/>
    </source>
</evidence>
<dbReference type="EMBL" id="BMAV01019989">
    <property type="protein sequence ID" value="GFY73325.1"/>
    <property type="molecule type" value="Genomic_DNA"/>
</dbReference>
<dbReference type="AlphaFoldDB" id="A0A8X7CPJ2"/>
<sequence length="149" mass="16319">MTAYFKSGSGKGGLPPKIGGSSQYFDPPYDDAGCHWGILAQKRAPTPIREKGWEKVGPGVGKSRLVVEKGGEGRWVGTWETNSELEKNSSLSGRETTCVCRSPVLPFAPPFFKHLSFYGHHHFTLGSLVRFFCFFAGSVLGGNLYRGLF</sequence>
<keyword evidence="2" id="KW-1185">Reference proteome</keyword>
<dbReference type="Proteomes" id="UP000886998">
    <property type="component" value="Unassembled WGS sequence"/>
</dbReference>
<evidence type="ECO:0000313" key="2">
    <source>
        <dbReference type="Proteomes" id="UP000886998"/>
    </source>
</evidence>
<gene>
    <name evidence="1" type="ORF">TNIN_103511</name>
</gene>
<proteinExistence type="predicted"/>
<organism evidence="1 2">
    <name type="scientific">Trichonephila inaurata madagascariensis</name>
    <dbReference type="NCBI Taxonomy" id="2747483"/>
    <lineage>
        <taxon>Eukaryota</taxon>
        <taxon>Metazoa</taxon>
        <taxon>Ecdysozoa</taxon>
        <taxon>Arthropoda</taxon>
        <taxon>Chelicerata</taxon>
        <taxon>Arachnida</taxon>
        <taxon>Araneae</taxon>
        <taxon>Araneomorphae</taxon>
        <taxon>Entelegynae</taxon>
        <taxon>Araneoidea</taxon>
        <taxon>Nephilidae</taxon>
        <taxon>Trichonephila</taxon>
        <taxon>Trichonephila inaurata</taxon>
    </lineage>
</organism>
<reference evidence="1" key="1">
    <citation type="submission" date="2020-08" db="EMBL/GenBank/DDBJ databases">
        <title>Multicomponent nature underlies the extraordinary mechanical properties of spider dragline silk.</title>
        <authorList>
            <person name="Kono N."/>
            <person name="Nakamura H."/>
            <person name="Mori M."/>
            <person name="Yoshida Y."/>
            <person name="Ohtoshi R."/>
            <person name="Malay A.D."/>
            <person name="Moran D.A.P."/>
            <person name="Tomita M."/>
            <person name="Numata K."/>
            <person name="Arakawa K."/>
        </authorList>
    </citation>
    <scope>NUCLEOTIDE SEQUENCE</scope>
</reference>
<protein>
    <submittedName>
        <fullName evidence="1">Uncharacterized protein</fullName>
    </submittedName>
</protein>
<comment type="caution">
    <text evidence="1">The sequence shown here is derived from an EMBL/GenBank/DDBJ whole genome shotgun (WGS) entry which is preliminary data.</text>
</comment>